<dbReference type="HOGENOM" id="CLU_512507_0_0_1"/>
<accession>D8Q2D8</accession>
<evidence type="ECO:0000313" key="1">
    <source>
        <dbReference type="EMBL" id="EFI98095.1"/>
    </source>
</evidence>
<organism evidence="2">
    <name type="scientific">Schizophyllum commune (strain H4-8 / FGSC 9210)</name>
    <name type="common">Split gill fungus</name>
    <dbReference type="NCBI Taxonomy" id="578458"/>
    <lineage>
        <taxon>Eukaryota</taxon>
        <taxon>Fungi</taxon>
        <taxon>Dikarya</taxon>
        <taxon>Basidiomycota</taxon>
        <taxon>Agaricomycotina</taxon>
        <taxon>Agaricomycetes</taxon>
        <taxon>Agaricomycetidae</taxon>
        <taxon>Agaricales</taxon>
        <taxon>Schizophyllaceae</taxon>
        <taxon>Schizophyllum</taxon>
    </lineage>
</organism>
<dbReference type="AlphaFoldDB" id="D8Q2D8"/>
<protein>
    <submittedName>
        <fullName evidence="1">Uncharacterized protein</fullName>
    </submittedName>
</protein>
<dbReference type="VEuPathDB" id="FungiDB:SCHCODRAFT_02666095"/>
<keyword evidence="2" id="KW-1185">Reference proteome</keyword>
<dbReference type="GeneID" id="9586130"/>
<gene>
    <name evidence="1" type="ORF">SCHCODRAFT_108564</name>
</gene>
<sequence length="559" mass="62865">MSISPSVALESELVRLSGLMVSRTTSPRAKARLRHRIAELATQPGLFQFLERDPAEINAADWVPNSPTVLAVTACFLAITAVTTNLDPSEPSVSAFEVTQGYECAFAFWPRAFAWIPYMHPAYGTLPYHPVHHAPLINALHTMYYYGRCAGIFRERAATLFGYMASLWCFLVFHPKADAPCGEDTHHPSEVLASCVLDMLQAKPMPLPGYPEMSVLRSAVKAELVLVLRQDPRRIFAQLLRVTFTLLTRACATAPPDFEAVKIHISVIVLLARDVFTPMRHSRKSVMLAVDLVRSAPSSEVMEVVCDLVLAIWSAEPEDRTLRWALQCGIMHALKRDGAVGMAKQARAEALQYIFQRTTSRRVLRVLQQLGEAADLAAYEAFIHGVEGTIRRRTELLRKTCIQSRCAMKSRMDWKEHKLFCLWRWSGLLVDDHIVCGKSAADVGFVLLQTMDYISSQNGHSLLRELAYTAEEHADQGGELLVKVFLDRSPPEHVVVRKRVLGTSKETVLDLRVSAFLRVHRTITWQPYSLQQFVAAIQAVSTYRMTTDIDEYRSKVDEL</sequence>
<dbReference type="RefSeq" id="XP_003032998.1">
    <property type="nucleotide sequence ID" value="XM_003032952.1"/>
</dbReference>
<dbReference type="InParanoid" id="D8Q2D8"/>
<proteinExistence type="predicted"/>
<feature type="non-terminal residue" evidence="1">
    <location>
        <position position="559"/>
    </location>
</feature>
<dbReference type="Proteomes" id="UP000007431">
    <property type="component" value="Unassembled WGS sequence"/>
</dbReference>
<evidence type="ECO:0000313" key="2">
    <source>
        <dbReference type="Proteomes" id="UP000007431"/>
    </source>
</evidence>
<dbReference type="KEGG" id="scm:SCHCO_02666095"/>
<dbReference type="EMBL" id="GL377305">
    <property type="protein sequence ID" value="EFI98095.1"/>
    <property type="molecule type" value="Genomic_DNA"/>
</dbReference>
<name>D8Q2D8_SCHCM</name>
<reference evidence="1 2" key="1">
    <citation type="journal article" date="2010" name="Nat. Biotechnol.">
        <title>Genome sequence of the model mushroom Schizophyllum commune.</title>
        <authorList>
            <person name="Ohm R.A."/>
            <person name="de Jong J.F."/>
            <person name="Lugones L.G."/>
            <person name="Aerts A."/>
            <person name="Kothe E."/>
            <person name="Stajich J.E."/>
            <person name="de Vries R.P."/>
            <person name="Record E."/>
            <person name="Levasseur A."/>
            <person name="Baker S.E."/>
            <person name="Bartholomew K.A."/>
            <person name="Coutinho P.M."/>
            <person name="Erdmann S."/>
            <person name="Fowler T.J."/>
            <person name="Gathman A.C."/>
            <person name="Lombard V."/>
            <person name="Henrissat B."/>
            <person name="Knabe N."/>
            <person name="Kuees U."/>
            <person name="Lilly W.W."/>
            <person name="Lindquist E."/>
            <person name="Lucas S."/>
            <person name="Magnuson J.K."/>
            <person name="Piumi F."/>
            <person name="Raudaskoski M."/>
            <person name="Salamov A."/>
            <person name="Schmutz J."/>
            <person name="Schwarze F.W.M.R."/>
            <person name="vanKuyk P.A."/>
            <person name="Horton J.S."/>
            <person name="Grigoriev I.V."/>
            <person name="Woesten H.A.B."/>
        </authorList>
    </citation>
    <scope>NUCLEOTIDE SEQUENCE [LARGE SCALE GENOMIC DNA]</scope>
    <source>
        <strain evidence="2">H4-8 / FGSC 9210</strain>
    </source>
</reference>